<accession>A0A4S4L7I4</accession>
<proteinExistence type="predicted"/>
<feature type="compositionally biased region" description="Polar residues" evidence="1">
    <location>
        <begin position="196"/>
        <end position="210"/>
    </location>
</feature>
<protein>
    <submittedName>
        <fullName evidence="3">Uncharacterized protein</fullName>
    </submittedName>
</protein>
<evidence type="ECO:0000313" key="3">
    <source>
        <dbReference type="EMBL" id="THH07536.1"/>
    </source>
</evidence>
<feature type="compositionally biased region" description="Acidic residues" evidence="1">
    <location>
        <begin position="67"/>
        <end position="115"/>
    </location>
</feature>
<dbReference type="AlphaFoldDB" id="A0A4S4L7I4"/>
<dbReference type="EMBL" id="SGPK01000138">
    <property type="protein sequence ID" value="THH07536.1"/>
    <property type="molecule type" value="Genomic_DNA"/>
</dbReference>
<keyword evidence="2" id="KW-1133">Transmembrane helix</keyword>
<sequence length="813" mass="90019">MLEPKELEDSPIQRVRKREIEEAEETKENEYPSSSTSSIELRKSKRLKSTHVLQTSQTINASSASEEVIEEDYDDEEVDELEEDEEDSGDELEELEEGEEDSGDDEEGDNLDESDTLIRSHRQPNYTMFTPAYVHLVKAGKFSDAVIRKLLLEKHEKMIESTEGSLVERVRKREREEDTGTTKENKDASPSKRMKSSNVLQTSQLNNVTSVLEGGEKPEEDGEDNVKEDEEDDGDGDGDGEEDTDMPDTLLQSHRQPDYVTFKPAYIRETIDKYRRAGQHNKMTMIVKDGAESPSVSKLTAERPGQPSNRQPDMYSPPPYGSASPFYGYDRDRGESAKRRFWRALAVALFIWLLLGMLIRSIVDLAVVRRHVRGSDGIAKDWPQFSSGEVTRCFSRADWSSSFTSTSARILTVQQEQRLLQDENTESKIEGTPSDMSAGSGFVANPFEPPFHSNSSFSLPAHADLLYFLSRGSLAHGSVRFDVADSSSPGYDPETVVVDVRIAYWTSQALERAAVCRLTKGDPNGHRGQHGVGIFTPHNWHAGRPIELHDRLRFDVTVHLPASSSFGTQEPRVYTAIETDYSNFQQEFGDLQGRVAFDSVDVKTSNAHIAAENIDVTKGSFKTSNSEIIGSYNTTGALKLVTSNARIAVKVDMHSARLVRPTELLLKTSNGAIDSALSLYASAAGGGADSAFGVQTVTSNAASSLAVLAHPSDAQLMLECKTSNHGARVALHPAFEGAYALRTSNSAARVDAGRVEDPSGHGRERTVMTESVWNGRTEGKVWWGEWANWKKSWVHVTTSNGPVELKLREVGEV</sequence>
<organism evidence="3 4">
    <name type="scientific">Phellinidium pouzarii</name>
    <dbReference type="NCBI Taxonomy" id="167371"/>
    <lineage>
        <taxon>Eukaryota</taxon>
        <taxon>Fungi</taxon>
        <taxon>Dikarya</taxon>
        <taxon>Basidiomycota</taxon>
        <taxon>Agaricomycotina</taxon>
        <taxon>Agaricomycetes</taxon>
        <taxon>Hymenochaetales</taxon>
        <taxon>Hymenochaetaceae</taxon>
        <taxon>Phellinidium</taxon>
    </lineage>
</organism>
<keyword evidence="2" id="KW-0472">Membrane</keyword>
<comment type="caution">
    <text evidence="3">The sequence shown here is derived from an EMBL/GenBank/DDBJ whole genome shotgun (WGS) entry which is preliminary data.</text>
</comment>
<name>A0A4S4L7I4_9AGAM</name>
<feature type="region of interest" description="Disordered" evidence="1">
    <location>
        <begin position="1"/>
        <end position="126"/>
    </location>
</feature>
<evidence type="ECO:0000256" key="1">
    <source>
        <dbReference type="SAM" id="MobiDB-lite"/>
    </source>
</evidence>
<evidence type="ECO:0000313" key="4">
    <source>
        <dbReference type="Proteomes" id="UP000308199"/>
    </source>
</evidence>
<feature type="region of interest" description="Disordered" evidence="1">
    <location>
        <begin position="288"/>
        <end position="321"/>
    </location>
</feature>
<keyword evidence="4" id="KW-1185">Reference proteome</keyword>
<dbReference type="Proteomes" id="UP000308199">
    <property type="component" value="Unassembled WGS sequence"/>
</dbReference>
<gene>
    <name evidence="3" type="ORF">EW145_g3313</name>
</gene>
<feature type="compositionally biased region" description="Basic and acidic residues" evidence="1">
    <location>
        <begin position="160"/>
        <end position="190"/>
    </location>
</feature>
<feature type="compositionally biased region" description="Acidic residues" evidence="1">
    <location>
        <begin position="218"/>
        <end position="246"/>
    </location>
</feature>
<reference evidence="3 4" key="1">
    <citation type="submission" date="2019-02" db="EMBL/GenBank/DDBJ databases">
        <title>Genome sequencing of the rare red list fungi Phellinidium pouzarii.</title>
        <authorList>
            <person name="Buettner E."/>
            <person name="Kellner H."/>
        </authorList>
    </citation>
    <scope>NUCLEOTIDE SEQUENCE [LARGE SCALE GENOMIC DNA]</scope>
    <source>
        <strain evidence="3 4">DSM 108285</strain>
    </source>
</reference>
<feature type="transmembrane region" description="Helical" evidence="2">
    <location>
        <begin position="341"/>
        <end position="363"/>
    </location>
</feature>
<feature type="compositionally biased region" description="Polar residues" evidence="1">
    <location>
        <begin position="51"/>
        <end position="64"/>
    </location>
</feature>
<dbReference type="OrthoDB" id="5570013at2759"/>
<evidence type="ECO:0000256" key="2">
    <source>
        <dbReference type="SAM" id="Phobius"/>
    </source>
</evidence>
<keyword evidence="2" id="KW-0812">Transmembrane</keyword>
<feature type="region of interest" description="Disordered" evidence="1">
    <location>
        <begin position="160"/>
        <end position="257"/>
    </location>
</feature>